<evidence type="ECO:0000313" key="2">
    <source>
        <dbReference type="EMBL" id="MBO8458354.1"/>
    </source>
</evidence>
<evidence type="ECO:0000313" key="3">
    <source>
        <dbReference type="Proteomes" id="UP000823638"/>
    </source>
</evidence>
<keyword evidence="1" id="KW-1133">Transmembrane helix</keyword>
<dbReference type="Pfam" id="PF07784">
    <property type="entry name" value="DUF1622"/>
    <property type="match status" value="1"/>
</dbReference>
<sequence length="128" mass="14696">MINNLSVVHILETLAFITGCVSMVVVLYGTLVSFLSFLKNEIRRISGKFSYQRIRVLRADLGTYLLFGLEILIASDVLKTIIEPSFMELGILAGIVVLRTVLSVFLNREINEIEKDRRERRDYPENFQ</sequence>
<comment type="caution">
    <text evidence="2">The sequence shown here is derived from an EMBL/GenBank/DDBJ whole genome shotgun (WGS) entry which is preliminary data.</text>
</comment>
<dbReference type="InterPro" id="IPR012427">
    <property type="entry name" value="DUF1622"/>
</dbReference>
<dbReference type="PANTHER" id="PTHR38468:SF1">
    <property type="entry name" value="SLL0939 PROTEIN"/>
    <property type="match status" value="1"/>
</dbReference>
<dbReference type="AlphaFoldDB" id="A0A9D9HQC8"/>
<reference evidence="2" key="2">
    <citation type="journal article" date="2021" name="PeerJ">
        <title>Extensive microbial diversity within the chicken gut microbiome revealed by metagenomics and culture.</title>
        <authorList>
            <person name="Gilroy R."/>
            <person name="Ravi A."/>
            <person name="Getino M."/>
            <person name="Pursley I."/>
            <person name="Horton D.L."/>
            <person name="Alikhan N.F."/>
            <person name="Baker D."/>
            <person name="Gharbi K."/>
            <person name="Hall N."/>
            <person name="Watson M."/>
            <person name="Adriaenssens E.M."/>
            <person name="Foster-Nyarko E."/>
            <person name="Jarju S."/>
            <person name="Secka A."/>
            <person name="Antonio M."/>
            <person name="Oren A."/>
            <person name="Chaudhuri R.R."/>
            <person name="La Ragione R."/>
            <person name="Hildebrand F."/>
            <person name="Pallen M.J."/>
        </authorList>
    </citation>
    <scope>NUCLEOTIDE SEQUENCE</scope>
    <source>
        <strain evidence="2">10532</strain>
    </source>
</reference>
<gene>
    <name evidence="2" type="ORF">IAA81_09055</name>
</gene>
<dbReference type="EMBL" id="JADIMM010000106">
    <property type="protein sequence ID" value="MBO8458354.1"/>
    <property type="molecule type" value="Genomic_DNA"/>
</dbReference>
<name>A0A9D9HQC8_9SPIR</name>
<dbReference type="PANTHER" id="PTHR38468">
    <property type="entry name" value="SLL0939 PROTEIN"/>
    <property type="match status" value="1"/>
</dbReference>
<keyword evidence="1" id="KW-0472">Membrane</keyword>
<accession>A0A9D9HQC8</accession>
<reference evidence="2" key="1">
    <citation type="submission" date="2020-10" db="EMBL/GenBank/DDBJ databases">
        <authorList>
            <person name="Gilroy R."/>
        </authorList>
    </citation>
    <scope>NUCLEOTIDE SEQUENCE</scope>
    <source>
        <strain evidence="2">10532</strain>
    </source>
</reference>
<feature type="transmembrane region" description="Helical" evidence="1">
    <location>
        <begin position="86"/>
        <end position="107"/>
    </location>
</feature>
<organism evidence="2 3">
    <name type="scientific">Candidatus Gallitreponema excrementavium</name>
    <dbReference type="NCBI Taxonomy" id="2840840"/>
    <lineage>
        <taxon>Bacteria</taxon>
        <taxon>Pseudomonadati</taxon>
        <taxon>Spirochaetota</taxon>
        <taxon>Spirochaetia</taxon>
        <taxon>Spirochaetales</taxon>
        <taxon>Candidatus Gallitreponema</taxon>
    </lineage>
</organism>
<feature type="transmembrane region" description="Helical" evidence="1">
    <location>
        <begin position="56"/>
        <end position="74"/>
    </location>
</feature>
<feature type="transmembrane region" description="Helical" evidence="1">
    <location>
        <begin position="14"/>
        <end position="35"/>
    </location>
</feature>
<evidence type="ECO:0000256" key="1">
    <source>
        <dbReference type="SAM" id="Phobius"/>
    </source>
</evidence>
<proteinExistence type="predicted"/>
<protein>
    <submittedName>
        <fullName evidence="2">DUF1622 domain-containing protein</fullName>
    </submittedName>
</protein>
<dbReference type="Proteomes" id="UP000823638">
    <property type="component" value="Unassembled WGS sequence"/>
</dbReference>
<keyword evidence="1" id="KW-0812">Transmembrane</keyword>